<reference evidence="1 2" key="1">
    <citation type="submission" date="2018-12" db="EMBL/GenBank/DDBJ databases">
        <authorList>
            <consortium name="Pathogen Informatics"/>
        </authorList>
    </citation>
    <scope>NUCLEOTIDE SEQUENCE [LARGE SCALE GENOMIC DNA]</scope>
    <source>
        <strain evidence="1 2">NCTC7102</strain>
    </source>
</reference>
<evidence type="ECO:0000313" key="2">
    <source>
        <dbReference type="Proteomes" id="UP000281393"/>
    </source>
</evidence>
<name>A0A447JNZ5_SALET</name>
<dbReference type="SUPFAM" id="SSF55136">
    <property type="entry name" value="Probable bacterial effector-binding domain"/>
    <property type="match status" value="1"/>
</dbReference>
<evidence type="ECO:0000313" key="1">
    <source>
        <dbReference type="EMBL" id="VDY45959.1"/>
    </source>
</evidence>
<sequence>MISSVIRQLFRQCFYGLNETRPSMEKDDEQEVFYTTALPQEQADGYVQSAHPVLLPGR</sequence>
<organism evidence="1 2">
    <name type="scientific">Salmonella enterica subsp. enterica serovar Daytona</name>
    <dbReference type="NCBI Taxonomy" id="1962639"/>
    <lineage>
        <taxon>Bacteria</taxon>
        <taxon>Pseudomonadati</taxon>
        <taxon>Pseudomonadota</taxon>
        <taxon>Gammaproteobacteria</taxon>
        <taxon>Enterobacterales</taxon>
        <taxon>Enterobacteriaceae</taxon>
        <taxon>Salmonella</taxon>
    </lineage>
</organism>
<protein>
    <submittedName>
        <fullName evidence="1">Right origin-binding protein</fullName>
    </submittedName>
</protein>
<dbReference type="InterPro" id="IPR011256">
    <property type="entry name" value="Reg_factor_effector_dom_sf"/>
</dbReference>
<dbReference type="Proteomes" id="UP000281393">
    <property type="component" value="Chromosome"/>
</dbReference>
<dbReference type="Gene3D" id="3.20.80.10">
    <property type="entry name" value="Regulatory factor, effector binding domain"/>
    <property type="match status" value="1"/>
</dbReference>
<dbReference type="EMBL" id="LR133909">
    <property type="protein sequence ID" value="VDY45959.1"/>
    <property type="molecule type" value="Genomic_DNA"/>
</dbReference>
<dbReference type="AlphaFoldDB" id="A0A447JNZ5"/>
<gene>
    <name evidence="1" type="primary">rob_3</name>
    <name evidence="1" type="ORF">NCTC7102_05183</name>
</gene>
<proteinExistence type="predicted"/>
<accession>A0A447JNZ5</accession>